<feature type="compositionally biased region" description="Basic residues" evidence="1">
    <location>
        <begin position="1350"/>
        <end position="1359"/>
    </location>
</feature>
<feature type="compositionally biased region" description="Basic and acidic residues" evidence="1">
    <location>
        <begin position="1837"/>
        <end position="1857"/>
    </location>
</feature>
<feature type="compositionally biased region" description="Low complexity" evidence="1">
    <location>
        <begin position="2684"/>
        <end position="2701"/>
    </location>
</feature>
<feature type="region of interest" description="Disordered" evidence="1">
    <location>
        <begin position="1783"/>
        <end position="1802"/>
    </location>
</feature>
<feature type="compositionally biased region" description="Low complexity" evidence="1">
    <location>
        <begin position="303"/>
        <end position="329"/>
    </location>
</feature>
<feature type="compositionally biased region" description="Low complexity" evidence="1">
    <location>
        <begin position="1499"/>
        <end position="1518"/>
    </location>
</feature>
<feature type="compositionally biased region" description="Gly residues" evidence="1">
    <location>
        <begin position="2599"/>
        <end position="2609"/>
    </location>
</feature>
<feature type="region of interest" description="Disordered" evidence="1">
    <location>
        <begin position="2135"/>
        <end position="2338"/>
    </location>
</feature>
<accession>A0A699GER9</accession>
<feature type="compositionally biased region" description="Basic residues" evidence="1">
    <location>
        <begin position="1899"/>
        <end position="1909"/>
    </location>
</feature>
<gene>
    <name evidence="4" type="ORF">Tci_000351</name>
</gene>
<dbReference type="PANTHER" id="PTHR35565">
    <property type="entry name" value="CYTOPLASMIC PROTEIN-RELATED"/>
    <property type="match status" value="1"/>
</dbReference>
<dbReference type="Pfam" id="PF18945">
    <property type="entry name" value="VipB_2"/>
    <property type="match status" value="1"/>
</dbReference>
<feature type="region of interest" description="Disordered" evidence="1">
    <location>
        <begin position="1"/>
        <end position="141"/>
    </location>
</feature>
<evidence type="ECO:0000259" key="3">
    <source>
        <dbReference type="Pfam" id="PF18945"/>
    </source>
</evidence>
<feature type="region of interest" description="Disordered" evidence="1">
    <location>
        <begin position="2373"/>
        <end position="2753"/>
    </location>
</feature>
<feature type="compositionally biased region" description="Low complexity" evidence="1">
    <location>
        <begin position="2711"/>
        <end position="2728"/>
    </location>
</feature>
<feature type="compositionally biased region" description="Basic residues" evidence="1">
    <location>
        <begin position="1961"/>
        <end position="1974"/>
    </location>
</feature>
<feature type="compositionally biased region" description="Basic residues" evidence="1">
    <location>
        <begin position="1377"/>
        <end position="1386"/>
    </location>
</feature>
<dbReference type="NCBIfam" id="TIGR03355">
    <property type="entry name" value="VI_chp_2"/>
    <property type="match status" value="1"/>
</dbReference>
<feature type="domain" description="TssC1 N-terminal" evidence="2">
    <location>
        <begin position="405"/>
        <end position="707"/>
    </location>
</feature>
<feature type="region of interest" description="Disordered" evidence="1">
    <location>
        <begin position="1530"/>
        <end position="1750"/>
    </location>
</feature>
<dbReference type="PANTHER" id="PTHR35565:SF3">
    <property type="entry name" value="TYPE VI SECRETION SYSTEM SHEATH PROTEIN TSSC1"/>
    <property type="match status" value="1"/>
</dbReference>
<feature type="compositionally biased region" description="Basic and acidic residues" evidence="1">
    <location>
        <begin position="1307"/>
        <end position="1323"/>
    </location>
</feature>
<feature type="compositionally biased region" description="Low complexity" evidence="1">
    <location>
        <begin position="1997"/>
        <end position="2012"/>
    </location>
</feature>
<feature type="compositionally biased region" description="Basic and acidic residues" evidence="1">
    <location>
        <begin position="2386"/>
        <end position="2399"/>
    </location>
</feature>
<feature type="compositionally biased region" description="Low complexity" evidence="1">
    <location>
        <begin position="84"/>
        <end position="100"/>
    </location>
</feature>
<feature type="region of interest" description="Disordered" evidence="1">
    <location>
        <begin position="1053"/>
        <end position="1108"/>
    </location>
</feature>
<protein>
    <recommendedName>
        <fullName evidence="5">Type VI secretion system contractile sheath large subunit</fullName>
    </recommendedName>
</protein>
<feature type="compositionally biased region" description="Low complexity" evidence="1">
    <location>
        <begin position="1360"/>
        <end position="1376"/>
    </location>
</feature>
<feature type="compositionally biased region" description="Basic and acidic residues" evidence="1">
    <location>
        <begin position="2086"/>
        <end position="2098"/>
    </location>
</feature>
<feature type="compositionally biased region" description="Low complexity" evidence="1">
    <location>
        <begin position="1597"/>
        <end position="1609"/>
    </location>
</feature>
<feature type="compositionally biased region" description="Basic residues" evidence="1">
    <location>
        <begin position="2234"/>
        <end position="2247"/>
    </location>
</feature>
<feature type="compositionally biased region" description="Low complexity" evidence="1">
    <location>
        <begin position="67"/>
        <end position="76"/>
    </location>
</feature>
<feature type="compositionally biased region" description="Basic residues" evidence="1">
    <location>
        <begin position="254"/>
        <end position="267"/>
    </location>
</feature>
<feature type="region of interest" description="Disordered" evidence="1">
    <location>
        <begin position="1128"/>
        <end position="1186"/>
    </location>
</feature>
<name>A0A699GER9_TANCI</name>
<dbReference type="InterPro" id="IPR008514">
    <property type="entry name" value="T6SS_Hcp"/>
</dbReference>
<organism evidence="4">
    <name type="scientific">Tanacetum cinerariifolium</name>
    <name type="common">Dalmatian daisy</name>
    <name type="synonym">Chrysanthemum cinerariifolium</name>
    <dbReference type="NCBI Taxonomy" id="118510"/>
    <lineage>
        <taxon>Eukaryota</taxon>
        <taxon>Viridiplantae</taxon>
        <taxon>Streptophyta</taxon>
        <taxon>Embryophyta</taxon>
        <taxon>Tracheophyta</taxon>
        <taxon>Spermatophyta</taxon>
        <taxon>Magnoliopsida</taxon>
        <taxon>eudicotyledons</taxon>
        <taxon>Gunneridae</taxon>
        <taxon>Pentapetalae</taxon>
        <taxon>asterids</taxon>
        <taxon>campanulids</taxon>
        <taxon>Asterales</taxon>
        <taxon>Asteraceae</taxon>
        <taxon>Asteroideae</taxon>
        <taxon>Anthemideae</taxon>
        <taxon>Anthemidinae</taxon>
        <taxon>Tanacetum</taxon>
    </lineage>
</organism>
<evidence type="ECO:0000256" key="1">
    <source>
        <dbReference type="SAM" id="MobiDB-lite"/>
    </source>
</evidence>
<feature type="compositionally biased region" description="Basic residues" evidence="1">
    <location>
        <begin position="1858"/>
        <end position="1883"/>
    </location>
</feature>
<evidence type="ECO:0008006" key="5">
    <source>
        <dbReference type="Google" id="ProtNLM"/>
    </source>
</evidence>
<feature type="compositionally biased region" description="Basic and acidic residues" evidence="1">
    <location>
        <begin position="2172"/>
        <end position="2227"/>
    </location>
</feature>
<dbReference type="Pfam" id="PF05638">
    <property type="entry name" value="T6SS_HCP"/>
    <property type="match status" value="1"/>
</dbReference>
<dbReference type="Pfam" id="PF05943">
    <property type="entry name" value="VipB"/>
    <property type="match status" value="1"/>
</dbReference>
<proteinExistence type="predicted"/>
<feature type="compositionally biased region" description="Low complexity" evidence="1">
    <location>
        <begin position="1978"/>
        <end position="1988"/>
    </location>
</feature>
<feature type="compositionally biased region" description="Low complexity" evidence="1">
    <location>
        <begin position="1788"/>
        <end position="1802"/>
    </location>
</feature>
<feature type="compositionally biased region" description="Basic and acidic residues" evidence="1">
    <location>
        <begin position="2637"/>
        <end position="2646"/>
    </location>
</feature>
<sequence>MVRQKGECDDHDENQATGHFQYGSGDGGQPGAAVRLRHRWRKHPHRAAQGRDAAKRAGRSQWRAGCGPARQGADAAQGRRRQLPGRQGAVAATGAAQVRARPLRRGHHQCAGSAAARSEGQAGQQHRGRERPAAVDQGAGRFEPAEQPQWLAAHRGAGTGQAAAHQPGRGRAGAFVIGGGSGSGGAQGRVHRGRQEGRHCEAPDQGAAAARANDLRRGNRRRAGKQGAAVRRGRGGRLRRQSRRGTEKAQGAQVRRHRHRQLRRSAGRRGAGGALPGAQQAGRRRHQHRRGAALQVDGRLPPRVRGAAGGTAAQAAGSARQAGRPAQQAGRERQARRHPGRSAEQHRQAGRAQGGPTRQGGIVEQSKVARSSVEHARARDIIGELVNQVLEGAVVVSNNLTATLDARVAELDRLISSQLSAIMHAPAFQKLEQSWTGLHYLVKNSASGQGVKIRMLNASKRELVKDFQAALEFDQSSIFKKVYEEEFGTFGGAPYAALLGDFEISRQPEDMYFIDQMSHVAAAAHAPFVAAAAPELFGLDSFGDLGKPRDLSKVFDTLEYTKWKAFRESEDSRYVGLTLPRFLGRLPFNPANGTTVEGFNFVEEVDGSDHQKYMWCNATYAFGAKLTSAFDDFGWCAAIRGVEGGGLVDDLPTHTFKTDEGEVALKCPTEVAITDRREKELSDLGFISLVHCKNTAYAAFFGAQSAQKAKKYSTDSANANAVLSSQLQYIFAVSRIAHYMKAMMRDKVGSFAAASNVQDFLNRWLMQYVLLDDNASQEQKAHFPLREASVQVHEVPGRPGVYRAVSFLRPHFQLDELSEHAMAIDVYLQIDGIKGESTDDRHKDWIECKSVSFGVEQPRSATASTGGGHTAERCEHRDIVLFKLADLSSPVLLQTCSAGRTIPKAKFEFMRADGQGERVKYYEIEIENVLIGAVYPKVAEGDILTEEVGLKFSKIKWRYTQQKVSGGAGGNTSGGWDLAANRVVPAGPAAGRARCRRALCRRCRHDAGAVQGLRGARPGRPAQHALRAVRGGAAGVSRMRKFHPQLRRDGFCRHVPGQQRRPRPHLRGAQGGHRTARAAPAQRPGAHRARTGHHQPADLCHHRHPDLHGNARIGQLRRSAATILASLFHPPHGSRTPGAGPAGAGALRPGADRAPERRGHRPAGSGPASRGQPVQDGQHAHARVLASPAAAARTCMADRLAAGGPAAGRHSQRAFAGSAVDDARAGATGAARLAPVRAYSHRRDQAPHRQVRAWLAGGGGRAVCVPGQRPGRRRRWSGCGQVRRCAHAGAGPVHHAPDATGPRRQARSRDRTRGGSAAGDRHPAAPAPEQSHFDRRGRRGQDRRGGRAGAAHRRPRRARSAAGRGDSHAGHGPAAGRRQRQGRIRKPPQERRQGGRTGRGRRQRHAARDGAADGAPLRHPHPRRGGDGSGTAVAPLHHGTPAARQGSERARYGLRAGGAGARRHPGAAGKRGEGNGAHRRRDRGPAARWRWQRRRRAGPARAPAAGAAVGPGGNARPPCAALAARARYRGRHHAPARGRRRGGRGGAAPGAGRAAGRIAAGAGGSGCRDGGRHRLRLDRHPARQNGARRDQHRPRTAAHAAGTHPGPAARDGRRGAARAHGARQPGRPEQAQGRVPVRGTVRRGQDRNGAGAGRRAVRRRTQAPDDQHERVPGSAQRGGPERLAARLRGLWRGRGADGGRVRQGRDGRCGRTRDRLPQHHHHRHVQRRFRHRHAGVPEPGAAADSGATGSAAAPAAGQAFQAGLPGAAEGGAVLPDCGCGAGADHRAQAPSHRPAHPPAASRRIQLRRSAGGGGAGALHRGRFRRPQRGPYPQRHVAAGDRRSGAGKDGAGRSDRQNRGLRRRRLVQRRSRRHRPRAPARRPHAGPGRVGGGTQGGRLGIRRQAVRRHDRLAQQGHAAGRLAGRSPRQDARPAWPGRRLRTHRQPVLAPEPHIGAGARDGFRRRRGAAGRRRILPGHAGRPGTRGRPATGRRRSGVRAGQGYAAGAAAQPGRRGAGRYGRHAGYPCGRRGRCGKCGGGTTAEPHPGIAATAHGGRLLPPHRTAQSGCLPGRPGRQLGRHAAARVAARRDQGSGRDYGRRRTAGSATAGRMMLLRCNAECFFQTYNIAPNSASMDSTVPTGVHHEQSENRHPPRLWFCAHPGSAHGHDHHRHPAPEQRQRHDRSHDRRPDTRPAPDRRVDQDRRSERGPHHGRVDGERRRRPENDRGPDGQVVGPRHRNPGQGRRRNRGCGTQAAVPESARHPQGLHGLAQVGVHGQGGRRPGARQAAFRGTDGAGPGGLPGRAERLRAEAGRAARRHRHHHPAAVHERAHLAGAAGTCRHRAGRDGRLVDHAHHHAAHQRCVARGGNRLVGRSYQRHPRHQHRRNRAADARPEGHERQPGRHRGPGAQRHGTDRHRVHPDRRRQPGPVVAHRAASQLARGNRVVDGGADVHREIQRRECAPGQRAGHQRVAHRHPGRGGGGRSGGHHGVDQRFLAQDRRDHRGHRRHRVPDQYPGPQRRRGSGACGRAGTRLCGRGFRSAQSGPALGGRRQGHQGPDRRLGAKGDAGLRAGGPRRPDDGGNRQRRDHADGPGDAAKCGAGRGSGSGGRIDAGAVGQAGARGQRVQARSLAPAARMHLPLDRRHSEPGGRAGAAAPDGSGQRQGQRAAAASVFARQPAGSGRTVRAPAPAGLAGARPPQRAAVSGDDGRKIAGTGVAAAAAAPVAGTTPAPAPGGAGRDLAQKPQDAVSEPAAAGAAPVAAARYAGVALPDPQGAPAGPALDAGSDRVRAGAAGRRAAALCAPDRRLRRLRGAAGGLRAGMIRLTPAA</sequence>
<dbReference type="NCBIfam" id="TIGR03344">
    <property type="entry name" value="VI_effect_Hcp1"/>
    <property type="match status" value="1"/>
</dbReference>
<reference evidence="4" key="1">
    <citation type="journal article" date="2019" name="Sci. Rep.">
        <title>Draft genome of Tanacetum cinerariifolium, the natural source of mosquito coil.</title>
        <authorList>
            <person name="Yamashiro T."/>
            <person name="Shiraishi A."/>
            <person name="Satake H."/>
            <person name="Nakayama K."/>
        </authorList>
    </citation>
    <scope>NUCLEOTIDE SEQUENCE</scope>
</reference>
<comment type="caution">
    <text evidence="4">The sequence shown here is derived from an EMBL/GenBank/DDBJ whole genome shotgun (WGS) entry which is preliminary data.</text>
</comment>
<feature type="compositionally biased region" description="Basic residues" evidence="1">
    <location>
        <begin position="2466"/>
        <end position="2476"/>
    </location>
</feature>
<dbReference type="InterPro" id="IPR036624">
    <property type="entry name" value="Hcp1-lik_sf"/>
</dbReference>
<feature type="compositionally biased region" description="Low complexity" evidence="1">
    <location>
        <begin position="203"/>
        <end position="212"/>
    </location>
</feature>
<dbReference type="InterPro" id="IPR044032">
    <property type="entry name" value="TssC1_C"/>
</dbReference>
<feature type="compositionally biased region" description="Basic residues" evidence="1">
    <location>
        <begin position="1718"/>
        <end position="1734"/>
    </location>
</feature>
<feature type="compositionally biased region" description="Basic and acidic residues" evidence="1">
    <location>
        <begin position="193"/>
        <end position="202"/>
    </location>
</feature>
<feature type="compositionally biased region" description="Low complexity" evidence="1">
    <location>
        <begin position="1550"/>
        <end position="1560"/>
    </location>
</feature>
<feature type="compositionally biased region" description="Basic and acidic residues" evidence="1">
    <location>
        <begin position="2448"/>
        <end position="2459"/>
    </location>
</feature>
<feature type="region of interest" description="Disordered" evidence="1">
    <location>
        <begin position="1809"/>
        <end position="2023"/>
    </location>
</feature>
<feature type="compositionally biased region" description="Basic residues" evidence="1">
    <location>
        <begin position="35"/>
        <end position="48"/>
    </location>
</feature>
<dbReference type="SUPFAM" id="SSF141452">
    <property type="entry name" value="Hcp1-like"/>
    <property type="match status" value="1"/>
</dbReference>
<feature type="region of interest" description="Disordered" evidence="1">
    <location>
        <begin position="1290"/>
        <end position="1518"/>
    </location>
</feature>
<evidence type="ECO:0000259" key="2">
    <source>
        <dbReference type="Pfam" id="PF05943"/>
    </source>
</evidence>
<feature type="compositionally biased region" description="Basic and acidic residues" evidence="1">
    <location>
        <begin position="2487"/>
        <end position="2500"/>
    </location>
</feature>
<dbReference type="InterPro" id="IPR010269">
    <property type="entry name" value="T6SS_TssC-like"/>
</dbReference>
<feature type="compositionally biased region" description="Gly residues" evidence="1">
    <location>
        <begin position="1887"/>
        <end position="1898"/>
    </location>
</feature>
<feature type="compositionally biased region" description="Basic residues" evidence="1">
    <location>
        <begin position="282"/>
        <end position="291"/>
    </location>
</feature>
<evidence type="ECO:0000313" key="4">
    <source>
        <dbReference type="EMBL" id="GEU28373.1"/>
    </source>
</evidence>
<feature type="compositionally biased region" description="Basic residues" evidence="1">
    <location>
        <begin position="1530"/>
        <end position="1543"/>
    </location>
</feature>
<feature type="compositionally biased region" description="Basic and acidic residues" evidence="1">
    <location>
        <begin position="2574"/>
        <end position="2590"/>
    </location>
</feature>
<feature type="compositionally biased region" description="Gly residues" evidence="1">
    <location>
        <begin position="176"/>
        <end position="187"/>
    </location>
</feature>
<feature type="compositionally biased region" description="Basic residues" evidence="1">
    <location>
        <begin position="2374"/>
        <end position="2385"/>
    </location>
</feature>
<feature type="domain" description="TssC1 C-terminal" evidence="3">
    <location>
        <begin position="717"/>
        <end position="818"/>
    </location>
</feature>
<feature type="compositionally biased region" description="Basic and acidic residues" evidence="1">
    <location>
        <begin position="1662"/>
        <end position="1671"/>
    </location>
</feature>
<feature type="compositionally biased region" description="Low complexity" evidence="1">
    <location>
        <begin position="2651"/>
        <end position="2670"/>
    </location>
</feature>
<feature type="compositionally biased region" description="Basic residues" evidence="1">
    <location>
        <begin position="231"/>
        <end position="243"/>
    </location>
</feature>
<feature type="compositionally biased region" description="Basic residues" evidence="1">
    <location>
        <begin position="2313"/>
        <end position="2323"/>
    </location>
</feature>
<feature type="compositionally biased region" description="Low complexity" evidence="1">
    <location>
        <begin position="1740"/>
        <end position="1750"/>
    </location>
</feature>
<feature type="compositionally biased region" description="Basic and acidic residues" evidence="1">
    <location>
        <begin position="2302"/>
        <end position="2312"/>
    </location>
</feature>
<feature type="compositionally biased region" description="Basic residues" evidence="1">
    <location>
        <begin position="2412"/>
        <end position="2421"/>
    </location>
</feature>
<dbReference type="Gene3D" id="2.30.110.20">
    <property type="entry name" value="Hcp1-like"/>
    <property type="match status" value="1"/>
</dbReference>
<feature type="region of interest" description="Disordered" evidence="1">
    <location>
        <begin position="155"/>
        <end position="369"/>
    </location>
</feature>
<feature type="compositionally biased region" description="Basic and acidic residues" evidence="1">
    <location>
        <begin position="1694"/>
        <end position="1717"/>
    </location>
</feature>
<dbReference type="EMBL" id="BKCJ010000005">
    <property type="protein sequence ID" value="GEU28373.1"/>
    <property type="molecule type" value="Genomic_DNA"/>
</dbReference>
<feature type="compositionally biased region" description="Basic and acidic residues" evidence="1">
    <location>
        <begin position="1331"/>
        <end position="1345"/>
    </location>
</feature>
<feature type="region of interest" description="Disordered" evidence="1">
    <location>
        <begin position="2084"/>
        <end position="2103"/>
    </location>
</feature>
<feature type="compositionally biased region" description="Basic and acidic residues" evidence="1">
    <location>
        <begin position="2141"/>
        <end position="2150"/>
    </location>
</feature>
<feature type="compositionally biased region" description="Low complexity" evidence="1">
    <location>
        <begin position="2610"/>
        <end position="2627"/>
    </location>
</feature>
<dbReference type="InterPro" id="IPR044031">
    <property type="entry name" value="TssC1_N"/>
</dbReference>
<feature type="compositionally biased region" description="Low complexity" evidence="1">
    <location>
        <begin position="1133"/>
        <end position="1149"/>
    </location>
</feature>
<feature type="compositionally biased region" description="Low complexity" evidence="1">
    <location>
        <begin position="1622"/>
        <end position="1639"/>
    </location>
</feature>